<evidence type="ECO:0008006" key="6">
    <source>
        <dbReference type="Google" id="ProtNLM"/>
    </source>
</evidence>
<dbReference type="RefSeq" id="WP_072598491.1">
    <property type="nucleotide sequence ID" value="NZ_CP018221.1"/>
</dbReference>
<dbReference type="Proteomes" id="UP000182063">
    <property type="component" value="Chromosome"/>
</dbReference>
<reference evidence="5" key="1">
    <citation type="submission" date="2016-11" db="EMBL/GenBank/DDBJ databases">
        <title>Complete Genome Sequence of alachlor-degrading Sphingomonas sp. strain JJ-A5.</title>
        <authorList>
            <person name="Lee H."/>
            <person name="Ka J.-O."/>
        </authorList>
    </citation>
    <scope>NUCLEOTIDE SEQUENCE [LARGE SCALE GENOMIC DNA]</scope>
    <source>
        <strain evidence="5">JJ-A5</strain>
    </source>
</reference>
<evidence type="ECO:0000313" key="4">
    <source>
        <dbReference type="EMBL" id="API60835.1"/>
    </source>
</evidence>
<dbReference type="InterPro" id="IPR002347">
    <property type="entry name" value="SDR_fam"/>
</dbReference>
<evidence type="ECO:0000256" key="3">
    <source>
        <dbReference type="RuleBase" id="RU000363"/>
    </source>
</evidence>
<dbReference type="PANTHER" id="PTHR45024:SF2">
    <property type="entry name" value="SCP2 DOMAIN-CONTAINING PROTEIN"/>
    <property type="match status" value="1"/>
</dbReference>
<dbReference type="InterPro" id="IPR051687">
    <property type="entry name" value="Peroxisomal_Beta-Oxidation"/>
</dbReference>
<dbReference type="PROSITE" id="PS00061">
    <property type="entry name" value="ADH_SHORT"/>
    <property type="match status" value="1"/>
</dbReference>
<dbReference type="PANTHER" id="PTHR45024">
    <property type="entry name" value="DEHYDROGENASES, SHORT CHAIN"/>
    <property type="match status" value="1"/>
</dbReference>
<protein>
    <recommendedName>
        <fullName evidence="6">Short-chain dehydrogenase</fullName>
    </recommendedName>
</protein>
<accession>A0A1L3ZYZ7</accession>
<keyword evidence="2" id="KW-0560">Oxidoreductase</keyword>
<sequence length="331" mass="34568">MAAEGFAFGGPWGWLVNRRGVNMANISLEGKVAIVTGAGRGIGRGHALLLAERGAAVVVNDLGCALDGAGRDTSVADEVVDSIRSKGGRAAANGDDVTTKEGGLGIVRTAIEHFGRLDIVVNNAGIAHSKPFIETPLEDFEQQMRIHLGGHVNVTQAAWPILTAQHSGSVIMTASGGGMYGLPDATAYSAAKAAIYGFARSLATEGKEFNVRVNTVCPGGFTRMFGADVAGLVPDQETMEAMKKAFPPEMVAPAIVWLGSDACDVTGQTFEVWGGLVNRYVVGGGRGFVDRALTPEAIVAHMKEITGTDELYQPVDAFDGMAHWQANLGVG</sequence>
<dbReference type="PRINTS" id="PR00080">
    <property type="entry name" value="SDRFAMILY"/>
</dbReference>
<dbReference type="PRINTS" id="PR00081">
    <property type="entry name" value="GDHRDH"/>
</dbReference>
<dbReference type="Pfam" id="PF00106">
    <property type="entry name" value="adh_short"/>
    <property type="match status" value="1"/>
</dbReference>
<name>A0A1L3ZYZ7_9SPHN</name>
<proteinExistence type="inferred from homology"/>
<dbReference type="KEGG" id="sphj:BSL82_17385"/>
<dbReference type="STRING" id="1921510.BSL82_17385"/>
<keyword evidence="5" id="KW-1185">Reference proteome</keyword>
<evidence type="ECO:0000313" key="5">
    <source>
        <dbReference type="Proteomes" id="UP000182063"/>
    </source>
</evidence>
<dbReference type="OrthoDB" id="9804774at2"/>
<dbReference type="EMBL" id="CP018221">
    <property type="protein sequence ID" value="API60835.1"/>
    <property type="molecule type" value="Genomic_DNA"/>
</dbReference>
<dbReference type="Gene3D" id="3.40.50.720">
    <property type="entry name" value="NAD(P)-binding Rossmann-like Domain"/>
    <property type="match status" value="1"/>
</dbReference>
<dbReference type="InterPro" id="IPR020904">
    <property type="entry name" value="Sc_DH/Rdtase_CS"/>
</dbReference>
<dbReference type="FunFam" id="3.40.50.720:FF:000084">
    <property type="entry name" value="Short-chain dehydrogenase reductase"/>
    <property type="match status" value="1"/>
</dbReference>
<comment type="similarity">
    <text evidence="1 3">Belongs to the short-chain dehydrogenases/reductases (SDR) family.</text>
</comment>
<dbReference type="SUPFAM" id="SSF51735">
    <property type="entry name" value="NAD(P)-binding Rossmann-fold domains"/>
    <property type="match status" value="1"/>
</dbReference>
<evidence type="ECO:0000256" key="2">
    <source>
        <dbReference type="ARBA" id="ARBA00023002"/>
    </source>
</evidence>
<organism evidence="4 5">
    <name type="scientific">Tardibacter chloracetimidivorans</name>
    <dbReference type="NCBI Taxonomy" id="1921510"/>
    <lineage>
        <taxon>Bacteria</taxon>
        <taxon>Pseudomonadati</taxon>
        <taxon>Pseudomonadota</taxon>
        <taxon>Alphaproteobacteria</taxon>
        <taxon>Sphingomonadales</taxon>
        <taxon>Sphingomonadaceae</taxon>
        <taxon>Tardibacter</taxon>
    </lineage>
</organism>
<dbReference type="GO" id="GO:0016491">
    <property type="term" value="F:oxidoreductase activity"/>
    <property type="evidence" value="ECO:0007669"/>
    <property type="project" value="UniProtKB-KW"/>
</dbReference>
<dbReference type="AlphaFoldDB" id="A0A1L3ZYZ7"/>
<gene>
    <name evidence="4" type="ORF">BSL82_17385</name>
</gene>
<evidence type="ECO:0000256" key="1">
    <source>
        <dbReference type="ARBA" id="ARBA00006484"/>
    </source>
</evidence>
<dbReference type="InterPro" id="IPR036291">
    <property type="entry name" value="NAD(P)-bd_dom_sf"/>
</dbReference>